<dbReference type="Proteomes" id="UP001286456">
    <property type="component" value="Unassembled WGS sequence"/>
</dbReference>
<reference evidence="3" key="1">
    <citation type="journal article" date="2023" name="Mol. Phylogenet. Evol.">
        <title>Genome-scale phylogeny and comparative genomics of the fungal order Sordariales.</title>
        <authorList>
            <person name="Hensen N."/>
            <person name="Bonometti L."/>
            <person name="Westerberg I."/>
            <person name="Brannstrom I.O."/>
            <person name="Guillou S."/>
            <person name="Cros-Aarteil S."/>
            <person name="Calhoun S."/>
            <person name="Haridas S."/>
            <person name="Kuo A."/>
            <person name="Mondo S."/>
            <person name="Pangilinan J."/>
            <person name="Riley R."/>
            <person name="LaButti K."/>
            <person name="Andreopoulos B."/>
            <person name="Lipzen A."/>
            <person name="Chen C."/>
            <person name="Yan M."/>
            <person name="Daum C."/>
            <person name="Ng V."/>
            <person name="Clum A."/>
            <person name="Steindorff A."/>
            <person name="Ohm R.A."/>
            <person name="Martin F."/>
            <person name="Silar P."/>
            <person name="Natvig D.O."/>
            <person name="Lalanne C."/>
            <person name="Gautier V."/>
            <person name="Ament-Velasquez S.L."/>
            <person name="Kruys A."/>
            <person name="Hutchinson M.I."/>
            <person name="Powell A.J."/>
            <person name="Barry K."/>
            <person name="Miller A.N."/>
            <person name="Grigoriev I.V."/>
            <person name="Debuchy R."/>
            <person name="Gladieux P."/>
            <person name="Hiltunen Thoren M."/>
            <person name="Johannesson H."/>
        </authorList>
    </citation>
    <scope>NUCLEOTIDE SEQUENCE</scope>
    <source>
        <strain evidence="3">SMH4131-1</strain>
    </source>
</reference>
<name>A0AAE0J2Y5_9PEZI</name>
<dbReference type="PANTHER" id="PTHR24359">
    <property type="entry name" value="SERINE/THREONINE-PROTEIN KINASE SBK1"/>
    <property type="match status" value="1"/>
</dbReference>
<sequence length="336" mass="37765">MPPESGGDLQLESADNGSSSESDSDNDIKPGRDLGSRIASRFVESAFDETKQLFLPEGLLDELVTPDAAISFIFPGTQSEPGGKKVFAISICTSFEDKNLLKVMTQFRKAKFHDNCLPITPENRHKFRCFQNSPLFDELKFQTFYQKQWAFLTPVFSNNNLKLELHPGTILPFIRKGESMDSGSFGEVTQVTVHESNQTNPIMTADGRRADVAVKKIKQVYPTPTEESKLRALEDEWKREADEANLRSFWQRHLRPQMTAGLVRDVIKQLLGLANALNELHNYNGDAGESYRHGDLKPENILIVRTRSKESENPDLDIGMLKIADMGLAKHHTVAT</sequence>
<proteinExistence type="predicted"/>
<protein>
    <recommendedName>
        <fullName evidence="2">Protein kinase domain-containing protein</fullName>
    </recommendedName>
</protein>
<accession>A0AAE0J2Y5</accession>
<evidence type="ECO:0000313" key="4">
    <source>
        <dbReference type="Proteomes" id="UP001286456"/>
    </source>
</evidence>
<dbReference type="PANTHER" id="PTHR24359:SF1">
    <property type="entry name" value="INHIBITOR OF NUCLEAR FACTOR KAPPA-B KINASE EPSILON SUBUNIT HOMOLOG 1-RELATED"/>
    <property type="match status" value="1"/>
</dbReference>
<feature type="domain" description="Protein kinase" evidence="2">
    <location>
        <begin position="174"/>
        <end position="336"/>
    </location>
</feature>
<gene>
    <name evidence="3" type="ORF">B0T19DRAFT_395724</name>
</gene>
<keyword evidence="4" id="KW-1185">Reference proteome</keyword>
<evidence type="ECO:0000256" key="1">
    <source>
        <dbReference type="SAM" id="MobiDB-lite"/>
    </source>
</evidence>
<feature type="region of interest" description="Disordered" evidence="1">
    <location>
        <begin position="1"/>
        <end position="33"/>
    </location>
</feature>
<dbReference type="SUPFAM" id="SSF56112">
    <property type="entry name" value="Protein kinase-like (PK-like)"/>
    <property type="match status" value="1"/>
</dbReference>
<reference evidence="3" key="2">
    <citation type="submission" date="2023-06" db="EMBL/GenBank/DDBJ databases">
        <authorList>
            <consortium name="Lawrence Berkeley National Laboratory"/>
            <person name="Haridas S."/>
            <person name="Hensen N."/>
            <person name="Bonometti L."/>
            <person name="Westerberg I."/>
            <person name="Brannstrom I.O."/>
            <person name="Guillou S."/>
            <person name="Cros-Aarteil S."/>
            <person name="Calhoun S."/>
            <person name="Kuo A."/>
            <person name="Mondo S."/>
            <person name="Pangilinan J."/>
            <person name="Riley R."/>
            <person name="Labutti K."/>
            <person name="Andreopoulos B."/>
            <person name="Lipzen A."/>
            <person name="Chen C."/>
            <person name="Yanf M."/>
            <person name="Daum C."/>
            <person name="Ng V."/>
            <person name="Clum A."/>
            <person name="Steindorff A."/>
            <person name="Ohm R."/>
            <person name="Martin F."/>
            <person name="Silar P."/>
            <person name="Natvig D."/>
            <person name="Lalanne C."/>
            <person name="Gautier V."/>
            <person name="Ament-Velasquez S.L."/>
            <person name="Kruys A."/>
            <person name="Hutchinson M.I."/>
            <person name="Powell A.J."/>
            <person name="Barry K."/>
            <person name="Miller A.N."/>
            <person name="Grigoriev I.V."/>
            <person name="Debuchy R."/>
            <person name="Gladieux P."/>
            <person name="Thoren M.H."/>
            <person name="Johannesson H."/>
        </authorList>
    </citation>
    <scope>NUCLEOTIDE SEQUENCE</scope>
    <source>
        <strain evidence="3">SMH4131-1</strain>
    </source>
</reference>
<dbReference type="GO" id="GO:0005524">
    <property type="term" value="F:ATP binding"/>
    <property type="evidence" value="ECO:0007669"/>
    <property type="project" value="InterPro"/>
</dbReference>
<dbReference type="PROSITE" id="PS50011">
    <property type="entry name" value="PROTEIN_KINASE_DOM"/>
    <property type="match status" value="1"/>
</dbReference>
<evidence type="ECO:0000313" key="3">
    <source>
        <dbReference type="EMBL" id="KAK3335918.1"/>
    </source>
</evidence>
<comment type="caution">
    <text evidence="3">The sequence shown here is derived from an EMBL/GenBank/DDBJ whole genome shotgun (WGS) entry which is preliminary data.</text>
</comment>
<organism evidence="3 4">
    <name type="scientific">Cercophora scortea</name>
    <dbReference type="NCBI Taxonomy" id="314031"/>
    <lineage>
        <taxon>Eukaryota</taxon>
        <taxon>Fungi</taxon>
        <taxon>Dikarya</taxon>
        <taxon>Ascomycota</taxon>
        <taxon>Pezizomycotina</taxon>
        <taxon>Sordariomycetes</taxon>
        <taxon>Sordariomycetidae</taxon>
        <taxon>Sordariales</taxon>
        <taxon>Lasiosphaeriaceae</taxon>
        <taxon>Cercophora</taxon>
    </lineage>
</organism>
<dbReference type="GO" id="GO:0004674">
    <property type="term" value="F:protein serine/threonine kinase activity"/>
    <property type="evidence" value="ECO:0007669"/>
    <property type="project" value="TreeGrafter"/>
</dbReference>
<dbReference type="AlphaFoldDB" id="A0AAE0J2Y5"/>
<dbReference type="EMBL" id="JAUEPO010000001">
    <property type="protein sequence ID" value="KAK3335918.1"/>
    <property type="molecule type" value="Genomic_DNA"/>
</dbReference>
<dbReference type="InterPro" id="IPR000719">
    <property type="entry name" value="Prot_kinase_dom"/>
</dbReference>
<feature type="compositionally biased region" description="Low complexity" evidence="1">
    <location>
        <begin position="12"/>
        <end position="21"/>
    </location>
</feature>
<dbReference type="InterPro" id="IPR011009">
    <property type="entry name" value="Kinase-like_dom_sf"/>
</dbReference>
<dbReference type="PROSITE" id="PS00108">
    <property type="entry name" value="PROTEIN_KINASE_ST"/>
    <property type="match status" value="1"/>
</dbReference>
<evidence type="ECO:0000259" key="2">
    <source>
        <dbReference type="PROSITE" id="PS50011"/>
    </source>
</evidence>
<dbReference type="InterPro" id="IPR008271">
    <property type="entry name" value="Ser/Thr_kinase_AS"/>
</dbReference>
<dbReference type="Gene3D" id="1.10.510.10">
    <property type="entry name" value="Transferase(Phosphotransferase) domain 1"/>
    <property type="match status" value="1"/>
</dbReference>